<dbReference type="RefSeq" id="WP_189015773.1">
    <property type="nucleotide sequence ID" value="NZ_BMHE01000030.1"/>
</dbReference>
<evidence type="ECO:0000256" key="3">
    <source>
        <dbReference type="ARBA" id="ARBA00023163"/>
    </source>
</evidence>
<sequence length="196" mass="21429">MRKGEQTRLHIIMKSAELFNDKGYTGSTIQDIMKATGLTKGGIYRSFANKDEIALEAFAYAGQVLWRHFAEAVEGASTATGKVIAMCDVYSDTVHNPPLKGGCPFLNTAVESDHSFPILRERALGAYEQMLGFIQGILLKGVAEGEFRTDLPAESVASFIFSAIEGGIMASRLSRDNKHISYAKANIELLLTSFQK</sequence>
<dbReference type="PROSITE" id="PS50977">
    <property type="entry name" value="HTH_TETR_2"/>
    <property type="match status" value="1"/>
</dbReference>
<keyword evidence="2 4" id="KW-0238">DNA-binding</keyword>
<dbReference type="PANTHER" id="PTHR47506:SF3">
    <property type="entry name" value="HTH-TYPE TRANSCRIPTIONAL REGULATOR LMRA"/>
    <property type="match status" value="1"/>
</dbReference>
<keyword evidence="7" id="KW-1185">Reference proteome</keyword>
<evidence type="ECO:0000256" key="1">
    <source>
        <dbReference type="ARBA" id="ARBA00023015"/>
    </source>
</evidence>
<dbReference type="InterPro" id="IPR011075">
    <property type="entry name" value="TetR_C"/>
</dbReference>
<dbReference type="Pfam" id="PF16925">
    <property type="entry name" value="TetR_C_13"/>
    <property type="match status" value="1"/>
</dbReference>
<dbReference type="Proteomes" id="UP000615455">
    <property type="component" value="Unassembled WGS sequence"/>
</dbReference>
<dbReference type="PANTHER" id="PTHR47506">
    <property type="entry name" value="TRANSCRIPTIONAL REGULATORY PROTEIN"/>
    <property type="match status" value="1"/>
</dbReference>
<dbReference type="Pfam" id="PF00440">
    <property type="entry name" value="TetR_N"/>
    <property type="match status" value="1"/>
</dbReference>
<dbReference type="PRINTS" id="PR00455">
    <property type="entry name" value="HTHTETR"/>
</dbReference>
<dbReference type="InterPro" id="IPR009057">
    <property type="entry name" value="Homeodomain-like_sf"/>
</dbReference>
<feature type="domain" description="HTH tetR-type" evidence="5">
    <location>
        <begin position="5"/>
        <end position="65"/>
    </location>
</feature>
<evidence type="ECO:0000256" key="4">
    <source>
        <dbReference type="PROSITE-ProRule" id="PRU00335"/>
    </source>
</evidence>
<organism evidence="6 7">
    <name type="scientific">Paenibacillus marchantiophytorum</name>
    <dbReference type="NCBI Taxonomy" id="1619310"/>
    <lineage>
        <taxon>Bacteria</taxon>
        <taxon>Bacillati</taxon>
        <taxon>Bacillota</taxon>
        <taxon>Bacilli</taxon>
        <taxon>Bacillales</taxon>
        <taxon>Paenibacillaceae</taxon>
        <taxon>Paenibacillus</taxon>
    </lineage>
</organism>
<name>A0ABQ1F144_9BACL</name>
<evidence type="ECO:0000256" key="2">
    <source>
        <dbReference type="ARBA" id="ARBA00023125"/>
    </source>
</evidence>
<protein>
    <submittedName>
        <fullName evidence="6">TetR family transcriptional regulator</fullName>
    </submittedName>
</protein>
<accession>A0ABQ1F144</accession>
<gene>
    <name evidence="6" type="ORF">GCM10008018_47950</name>
</gene>
<keyword evidence="3" id="KW-0804">Transcription</keyword>
<keyword evidence="1" id="KW-0805">Transcription regulation</keyword>
<dbReference type="EMBL" id="BMHE01000030">
    <property type="protein sequence ID" value="GFZ95956.1"/>
    <property type="molecule type" value="Genomic_DNA"/>
</dbReference>
<dbReference type="SUPFAM" id="SSF48498">
    <property type="entry name" value="Tetracyclin repressor-like, C-terminal domain"/>
    <property type="match status" value="1"/>
</dbReference>
<comment type="caution">
    <text evidence="6">The sequence shown here is derived from an EMBL/GenBank/DDBJ whole genome shotgun (WGS) entry which is preliminary data.</text>
</comment>
<evidence type="ECO:0000259" key="5">
    <source>
        <dbReference type="PROSITE" id="PS50977"/>
    </source>
</evidence>
<proteinExistence type="predicted"/>
<dbReference type="Gene3D" id="1.10.357.10">
    <property type="entry name" value="Tetracycline Repressor, domain 2"/>
    <property type="match status" value="1"/>
</dbReference>
<evidence type="ECO:0000313" key="7">
    <source>
        <dbReference type="Proteomes" id="UP000615455"/>
    </source>
</evidence>
<reference evidence="7" key="1">
    <citation type="journal article" date="2019" name="Int. J. Syst. Evol. Microbiol.">
        <title>The Global Catalogue of Microorganisms (GCM) 10K type strain sequencing project: providing services to taxonomists for standard genome sequencing and annotation.</title>
        <authorList>
            <consortium name="The Broad Institute Genomics Platform"/>
            <consortium name="The Broad Institute Genome Sequencing Center for Infectious Disease"/>
            <person name="Wu L."/>
            <person name="Ma J."/>
        </authorList>
    </citation>
    <scope>NUCLEOTIDE SEQUENCE [LARGE SCALE GENOMIC DNA]</scope>
    <source>
        <strain evidence="7">CGMCC 1.15043</strain>
    </source>
</reference>
<dbReference type="InterPro" id="IPR001647">
    <property type="entry name" value="HTH_TetR"/>
</dbReference>
<dbReference type="SUPFAM" id="SSF46689">
    <property type="entry name" value="Homeodomain-like"/>
    <property type="match status" value="1"/>
</dbReference>
<dbReference type="InterPro" id="IPR036271">
    <property type="entry name" value="Tet_transcr_reg_TetR-rel_C_sf"/>
</dbReference>
<feature type="DNA-binding region" description="H-T-H motif" evidence="4">
    <location>
        <begin position="28"/>
        <end position="47"/>
    </location>
</feature>
<evidence type="ECO:0000313" key="6">
    <source>
        <dbReference type="EMBL" id="GFZ95956.1"/>
    </source>
</evidence>